<feature type="compositionally biased region" description="Basic and acidic residues" evidence="2">
    <location>
        <begin position="16"/>
        <end position="26"/>
    </location>
</feature>
<proteinExistence type="inferred from homology"/>
<dbReference type="Gene3D" id="1.10.8.140">
    <property type="entry name" value="PDCD5-like"/>
    <property type="match status" value="1"/>
</dbReference>
<dbReference type="Ensembl" id="ENSMMST00000001711.1">
    <property type="protein sequence ID" value="ENSMMSP00000001555.1"/>
    <property type="gene ID" value="ENSMMSG00000001248.1"/>
</dbReference>
<dbReference type="GO" id="GO:0003677">
    <property type="term" value="F:DNA binding"/>
    <property type="evidence" value="ECO:0007669"/>
    <property type="project" value="InterPro"/>
</dbReference>
<accession>A0A8C6CJB8</accession>
<dbReference type="SUPFAM" id="SSF46950">
    <property type="entry name" value="Double-stranded DNA-binding domain"/>
    <property type="match status" value="1"/>
</dbReference>
<reference evidence="3" key="1">
    <citation type="submission" date="2025-08" db="UniProtKB">
        <authorList>
            <consortium name="Ensembl"/>
        </authorList>
    </citation>
    <scope>IDENTIFICATION</scope>
</reference>
<dbReference type="Pfam" id="PF01984">
    <property type="entry name" value="dsDNA_bind"/>
    <property type="match status" value="1"/>
</dbReference>
<feature type="region of interest" description="Disordered" evidence="2">
    <location>
        <begin position="58"/>
        <end position="96"/>
    </location>
</feature>
<sequence length="96" mass="11339">MKYTFRELEVLRKQRLAELQPKHGDPGDAAQQEAKHRKEELRNSILAQVLDQSARAQLSIRTRFNRNPRKSKPTEKKTTVKFNRRKVMESDEDDGY</sequence>
<evidence type="ECO:0000313" key="4">
    <source>
        <dbReference type="Proteomes" id="UP000694544"/>
    </source>
</evidence>
<evidence type="ECO:0000313" key="3">
    <source>
        <dbReference type="Ensembl" id="ENSMMSP00000001555.1"/>
    </source>
</evidence>
<protein>
    <submittedName>
        <fullName evidence="3">Uncharacterized protein</fullName>
    </submittedName>
</protein>
<dbReference type="GO" id="GO:0005829">
    <property type="term" value="C:cytosol"/>
    <property type="evidence" value="ECO:0007669"/>
    <property type="project" value="TreeGrafter"/>
</dbReference>
<reference evidence="3" key="2">
    <citation type="submission" date="2025-09" db="UniProtKB">
        <authorList>
            <consortium name="Ensembl"/>
        </authorList>
    </citation>
    <scope>IDENTIFICATION</scope>
</reference>
<evidence type="ECO:0000256" key="1">
    <source>
        <dbReference type="ARBA" id="ARBA00010490"/>
    </source>
</evidence>
<dbReference type="AlphaFoldDB" id="A0A8C6CJB8"/>
<dbReference type="InterPro" id="IPR036883">
    <property type="entry name" value="PDCD5-like_sf"/>
</dbReference>
<dbReference type="GO" id="GO:0005634">
    <property type="term" value="C:nucleus"/>
    <property type="evidence" value="ECO:0007669"/>
    <property type="project" value="TreeGrafter"/>
</dbReference>
<keyword evidence="4" id="KW-1185">Reference proteome</keyword>
<dbReference type="PANTHER" id="PTHR10840">
    <property type="entry name" value="PROGRAMMED CELL DEATH PROTEIN 5"/>
    <property type="match status" value="1"/>
</dbReference>
<dbReference type="GeneTree" id="ENSGT00960000187478"/>
<dbReference type="PANTHER" id="PTHR10840:SF0">
    <property type="entry name" value="PROGRAMMED CELL DEATH PROTEIN 5"/>
    <property type="match status" value="1"/>
</dbReference>
<evidence type="ECO:0000256" key="2">
    <source>
        <dbReference type="SAM" id="MobiDB-lite"/>
    </source>
</evidence>
<dbReference type="PIRSF" id="PIRSF015730">
    <property type="entry name" value="TFAR19"/>
    <property type="match status" value="1"/>
</dbReference>
<dbReference type="InterPro" id="IPR002836">
    <property type="entry name" value="PDCD5-like"/>
</dbReference>
<organism evidence="3 4">
    <name type="scientific">Moschus moschiferus</name>
    <name type="common">Siberian musk deer</name>
    <name type="synonym">Moschus sibiricus</name>
    <dbReference type="NCBI Taxonomy" id="68415"/>
    <lineage>
        <taxon>Eukaryota</taxon>
        <taxon>Metazoa</taxon>
        <taxon>Chordata</taxon>
        <taxon>Craniata</taxon>
        <taxon>Vertebrata</taxon>
        <taxon>Euteleostomi</taxon>
        <taxon>Mammalia</taxon>
        <taxon>Eutheria</taxon>
        <taxon>Laurasiatheria</taxon>
        <taxon>Artiodactyla</taxon>
        <taxon>Ruminantia</taxon>
        <taxon>Pecora</taxon>
        <taxon>Moschidae</taxon>
        <taxon>Moschus</taxon>
    </lineage>
</organism>
<comment type="similarity">
    <text evidence="1">Belongs to the PDCD5 family.</text>
</comment>
<feature type="region of interest" description="Disordered" evidence="2">
    <location>
        <begin position="16"/>
        <end position="39"/>
    </location>
</feature>
<dbReference type="Proteomes" id="UP000694544">
    <property type="component" value="Unplaced"/>
</dbReference>
<name>A0A8C6CJB8_MOSMO</name>